<keyword evidence="2" id="KW-1185">Reference proteome</keyword>
<comment type="caution">
    <text evidence="1">The sequence shown here is derived from an EMBL/GenBank/DDBJ whole genome shotgun (WGS) entry which is preliminary data.</text>
</comment>
<evidence type="ECO:0000313" key="1">
    <source>
        <dbReference type="EMBL" id="KAJ5203716.1"/>
    </source>
</evidence>
<accession>A0A9W9MLT0</accession>
<dbReference type="AlphaFoldDB" id="A0A9W9MLT0"/>
<sequence>MTILERIRPYGYKVERSLDVISRLFEASKRAPAVVARDSDARDLNEQLGDEGDWSLPLFDMTNDE</sequence>
<name>A0A9W9MLT0_9EURO</name>
<gene>
    <name evidence="1" type="ORF">N7498_004595</name>
</gene>
<organism evidence="1 2">
    <name type="scientific">Penicillium cinerascens</name>
    <dbReference type="NCBI Taxonomy" id="70096"/>
    <lineage>
        <taxon>Eukaryota</taxon>
        <taxon>Fungi</taxon>
        <taxon>Dikarya</taxon>
        <taxon>Ascomycota</taxon>
        <taxon>Pezizomycotina</taxon>
        <taxon>Eurotiomycetes</taxon>
        <taxon>Eurotiomycetidae</taxon>
        <taxon>Eurotiales</taxon>
        <taxon>Aspergillaceae</taxon>
        <taxon>Penicillium</taxon>
    </lineage>
</organism>
<dbReference type="Proteomes" id="UP001150904">
    <property type="component" value="Unassembled WGS sequence"/>
</dbReference>
<dbReference type="EMBL" id="JAPQKR010000012">
    <property type="protein sequence ID" value="KAJ5203716.1"/>
    <property type="molecule type" value="Genomic_DNA"/>
</dbReference>
<dbReference type="GeneID" id="83178958"/>
<proteinExistence type="predicted"/>
<dbReference type="RefSeq" id="XP_058308195.1">
    <property type="nucleotide sequence ID" value="XM_058451657.1"/>
</dbReference>
<protein>
    <submittedName>
        <fullName evidence="1">Uncharacterized protein</fullName>
    </submittedName>
</protein>
<evidence type="ECO:0000313" key="2">
    <source>
        <dbReference type="Proteomes" id="UP001150904"/>
    </source>
</evidence>
<reference evidence="1" key="2">
    <citation type="journal article" date="2023" name="IMA Fungus">
        <title>Comparative genomic study of the Penicillium genus elucidates a diverse pangenome and 15 lateral gene transfer events.</title>
        <authorList>
            <person name="Petersen C."/>
            <person name="Sorensen T."/>
            <person name="Nielsen M.R."/>
            <person name="Sondergaard T.E."/>
            <person name="Sorensen J.L."/>
            <person name="Fitzpatrick D.A."/>
            <person name="Frisvad J.C."/>
            <person name="Nielsen K.L."/>
        </authorList>
    </citation>
    <scope>NUCLEOTIDE SEQUENCE</scope>
    <source>
        <strain evidence="1">IBT 15544</strain>
    </source>
</reference>
<reference evidence="1" key="1">
    <citation type="submission" date="2022-12" db="EMBL/GenBank/DDBJ databases">
        <authorList>
            <person name="Petersen C."/>
        </authorList>
    </citation>
    <scope>NUCLEOTIDE SEQUENCE</scope>
    <source>
        <strain evidence="1">IBT 15544</strain>
    </source>
</reference>